<organism evidence="12 13">
    <name type="scientific">Mytilus edulis</name>
    <name type="common">Blue mussel</name>
    <dbReference type="NCBI Taxonomy" id="6550"/>
    <lineage>
        <taxon>Eukaryota</taxon>
        <taxon>Metazoa</taxon>
        <taxon>Spiralia</taxon>
        <taxon>Lophotrochozoa</taxon>
        <taxon>Mollusca</taxon>
        <taxon>Bivalvia</taxon>
        <taxon>Autobranchia</taxon>
        <taxon>Pteriomorphia</taxon>
        <taxon>Mytilida</taxon>
        <taxon>Mytiloidea</taxon>
        <taxon>Mytilidae</taxon>
        <taxon>Mytilinae</taxon>
        <taxon>Mytilus</taxon>
    </lineage>
</organism>
<evidence type="ECO:0000256" key="2">
    <source>
        <dbReference type="ARBA" id="ARBA00004496"/>
    </source>
</evidence>
<dbReference type="SUPFAM" id="SSF140984">
    <property type="entry name" value="PTPA-like"/>
    <property type="match status" value="1"/>
</dbReference>
<proteinExistence type="inferred from homology"/>
<keyword evidence="7 10" id="KW-0413">Isomerase</keyword>
<protein>
    <recommendedName>
        <fullName evidence="8 10">Serine/threonine-protein phosphatase 2A activator</fullName>
        <ecNumber evidence="4 10">5.2.1.8</ecNumber>
    </recommendedName>
    <alternativeName>
        <fullName evidence="9 10">Phosphotyrosyl phosphatase activator</fullName>
    </alternativeName>
</protein>
<feature type="signal peptide" evidence="11">
    <location>
        <begin position="1"/>
        <end position="24"/>
    </location>
</feature>
<reference evidence="12" key="1">
    <citation type="submission" date="2021-03" db="EMBL/GenBank/DDBJ databases">
        <authorList>
            <person name="Bekaert M."/>
        </authorList>
    </citation>
    <scope>NUCLEOTIDE SEQUENCE</scope>
</reference>
<dbReference type="InterPro" id="IPR037218">
    <property type="entry name" value="PTPA_sf"/>
</dbReference>
<evidence type="ECO:0000256" key="4">
    <source>
        <dbReference type="ARBA" id="ARBA00013194"/>
    </source>
</evidence>
<dbReference type="GO" id="GO:0000159">
    <property type="term" value="C:protein phosphatase type 2A complex"/>
    <property type="evidence" value="ECO:0007669"/>
    <property type="project" value="TreeGrafter"/>
</dbReference>
<dbReference type="EMBL" id="CAJPWZ010001093">
    <property type="protein sequence ID" value="CAG2207831.1"/>
    <property type="molecule type" value="Genomic_DNA"/>
</dbReference>
<keyword evidence="13" id="KW-1185">Reference proteome</keyword>
<evidence type="ECO:0000256" key="5">
    <source>
        <dbReference type="ARBA" id="ARBA00022490"/>
    </source>
</evidence>
<comment type="similarity">
    <text evidence="3 10">Belongs to the PTPA-type PPIase family.</text>
</comment>
<dbReference type="GO" id="GO:0005634">
    <property type="term" value="C:nucleus"/>
    <property type="evidence" value="ECO:0007669"/>
    <property type="project" value="TreeGrafter"/>
</dbReference>
<evidence type="ECO:0000256" key="11">
    <source>
        <dbReference type="SAM" id="SignalP"/>
    </source>
</evidence>
<dbReference type="SMR" id="A0A8S3REL7"/>
<dbReference type="GO" id="GO:0008160">
    <property type="term" value="F:protein tyrosine phosphatase activator activity"/>
    <property type="evidence" value="ECO:0007669"/>
    <property type="project" value="TreeGrafter"/>
</dbReference>
<dbReference type="EC" id="5.2.1.8" evidence="4 10"/>
<comment type="catalytic activity">
    <reaction evidence="1 10">
        <text>[protein]-peptidylproline (omega=180) = [protein]-peptidylproline (omega=0)</text>
        <dbReference type="Rhea" id="RHEA:16237"/>
        <dbReference type="Rhea" id="RHEA-COMP:10747"/>
        <dbReference type="Rhea" id="RHEA-COMP:10748"/>
        <dbReference type="ChEBI" id="CHEBI:83833"/>
        <dbReference type="ChEBI" id="CHEBI:83834"/>
        <dbReference type="EC" id="5.2.1.8"/>
    </reaction>
</comment>
<gene>
    <name evidence="12" type="ORF">MEDL_22064</name>
</gene>
<evidence type="ECO:0000256" key="7">
    <source>
        <dbReference type="ARBA" id="ARBA00023235"/>
    </source>
</evidence>
<evidence type="ECO:0000256" key="6">
    <source>
        <dbReference type="ARBA" id="ARBA00023110"/>
    </source>
</evidence>
<dbReference type="PIRSF" id="PIRSF016325">
    <property type="entry name" value="Phstyr_phstse_ac"/>
    <property type="match status" value="1"/>
</dbReference>
<comment type="caution">
    <text evidence="12">The sequence shown here is derived from an EMBL/GenBank/DDBJ whole genome shotgun (WGS) entry which is preliminary data.</text>
</comment>
<dbReference type="AlphaFoldDB" id="A0A8S3REL7"/>
<dbReference type="GO" id="GO:0005737">
    <property type="term" value="C:cytoplasm"/>
    <property type="evidence" value="ECO:0007669"/>
    <property type="project" value="UniProtKB-SubCell"/>
</dbReference>
<dbReference type="GO" id="GO:0007052">
    <property type="term" value="P:mitotic spindle organization"/>
    <property type="evidence" value="ECO:0007669"/>
    <property type="project" value="TreeGrafter"/>
</dbReference>
<comment type="subcellular location">
    <subcellularLocation>
        <location evidence="2 10">Cytoplasm</location>
    </subcellularLocation>
</comment>
<evidence type="ECO:0000256" key="3">
    <source>
        <dbReference type="ARBA" id="ARBA00011019"/>
    </source>
</evidence>
<dbReference type="FunFam" id="1.20.120.1150:FF:000002">
    <property type="entry name" value="Serine/threonine-protein phosphatase 2A activator"/>
    <property type="match status" value="1"/>
</dbReference>
<feature type="chain" id="PRO_5035794834" description="Serine/threonine-protein phosphatase 2A activator" evidence="11">
    <location>
        <begin position="25"/>
        <end position="348"/>
    </location>
</feature>
<keyword evidence="5 10" id="KW-0963">Cytoplasm</keyword>
<keyword evidence="11" id="KW-0732">Signal</keyword>
<dbReference type="Proteomes" id="UP000683360">
    <property type="component" value="Unassembled WGS sequence"/>
</dbReference>
<dbReference type="PANTHER" id="PTHR10012">
    <property type="entry name" value="SERINE/THREONINE-PROTEIN PHOSPHATASE 2A REGULATORY SUBUNIT B"/>
    <property type="match status" value="1"/>
</dbReference>
<evidence type="ECO:0000313" key="12">
    <source>
        <dbReference type="EMBL" id="CAG2207831.1"/>
    </source>
</evidence>
<name>A0A8S3REL7_MYTED</name>
<dbReference type="CDD" id="cd04087">
    <property type="entry name" value="PTPA"/>
    <property type="match status" value="1"/>
</dbReference>
<evidence type="ECO:0000256" key="8">
    <source>
        <dbReference type="ARBA" id="ARBA00044786"/>
    </source>
</evidence>
<evidence type="ECO:0000256" key="9">
    <source>
        <dbReference type="ARBA" id="ARBA00044820"/>
    </source>
</evidence>
<evidence type="ECO:0000256" key="10">
    <source>
        <dbReference type="RuleBase" id="RU361210"/>
    </source>
</evidence>
<evidence type="ECO:0000313" key="13">
    <source>
        <dbReference type="Proteomes" id="UP000683360"/>
    </source>
</evidence>
<keyword evidence="6 10" id="KW-0697">Rotamase</keyword>
<dbReference type="InterPro" id="IPR004327">
    <property type="entry name" value="Phstyr_phstse_ac"/>
</dbReference>
<comment type="function">
    <text evidence="10">PPIases accelerate the folding of proteins. It catalyzes the cis-trans isomerization of proline imidic peptide bonds in oligopeptides.</text>
</comment>
<dbReference type="OrthoDB" id="16120at2759"/>
<dbReference type="InterPro" id="IPR043170">
    <property type="entry name" value="PTPA_C_lid"/>
</dbReference>
<dbReference type="Gene3D" id="1.20.120.1150">
    <property type="match status" value="1"/>
</dbReference>
<accession>A0A8S3REL7</accession>
<dbReference type="GO" id="GO:0003755">
    <property type="term" value="F:peptidyl-prolyl cis-trans isomerase activity"/>
    <property type="evidence" value="ECO:0007669"/>
    <property type="project" value="UniProtKB-KW"/>
</dbReference>
<evidence type="ECO:0000256" key="1">
    <source>
        <dbReference type="ARBA" id="ARBA00000971"/>
    </source>
</evidence>
<dbReference type="PANTHER" id="PTHR10012:SF0">
    <property type="entry name" value="SERINE_THREONINE-PROTEIN PHOSPHATASE 2A ACTIVATOR"/>
    <property type="match status" value="1"/>
</dbReference>
<dbReference type="Pfam" id="PF03095">
    <property type="entry name" value="PTPA"/>
    <property type="match status" value="1"/>
</dbReference>
<sequence>MFINVVSNPHSLLILLFSSRSLRGLTEMAEATEKETCAHTDIVIENHEFNVPTKELSRAEHIPDWEKSIAYRDLTGFILAVNESIKGKKIRDEYLISETVQKLSDLIDKLIGWVDEIPPTDQPQRFGNTAFRDFYKKLKDNAEDEIKACLDEKYHKAVPEVAVYLIEGVGNSTRIDYGTGHELSFVAFLCCLFKIGALSEKDAVAVALNIFEKYLKLVRKLQVTYRMEPAGSQGVWSLDDFQFIAFIWGSAQLIGHKRILPKSFVKPEIAEGFSKDYMFLGCIQYINQVKTGPFAEHSNQLWNISAVPHWEKVNSGLIKMYKAEVLAKWPVIQHFLFGSLLPYSPAEG</sequence>